<dbReference type="KEGG" id="tva:4746965"/>
<reference evidence="3" key="1">
    <citation type="submission" date="2006-10" db="EMBL/GenBank/DDBJ databases">
        <authorList>
            <person name="Amadeo P."/>
            <person name="Zhao Q."/>
            <person name="Wortman J."/>
            <person name="Fraser-Liggett C."/>
            <person name="Carlton J."/>
        </authorList>
    </citation>
    <scope>NUCLEOTIDE SEQUENCE</scope>
    <source>
        <strain evidence="3">G3</strain>
    </source>
</reference>
<dbReference type="Gene3D" id="3.40.50.300">
    <property type="entry name" value="P-loop containing nucleotide triphosphate hydrolases"/>
    <property type="match status" value="1"/>
</dbReference>
<dbReference type="SUPFAM" id="SSF52540">
    <property type="entry name" value="P-loop containing nucleoside triphosphate hydrolases"/>
    <property type="match status" value="2"/>
</dbReference>
<dbReference type="InterPro" id="IPR052634">
    <property type="entry name" value="Sperm_flagellar-bone_growth"/>
</dbReference>
<name>A2G0M1_TRIV3</name>
<evidence type="ECO:0000313" key="3">
    <source>
        <dbReference type="EMBL" id="EAX89293.1"/>
    </source>
</evidence>
<dbReference type="AlphaFoldDB" id="A2G0M1"/>
<dbReference type="RefSeq" id="XP_001302223.1">
    <property type="nucleotide sequence ID" value="XM_001302222.1"/>
</dbReference>
<gene>
    <name evidence="3" type="ORF">TVAG_482650</name>
</gene>
<dbReference type="VEuPathDB" id="TrichDB:TVAGG3_0465710"/>
<reference evidence="3" key="2">
    <citation type="journal article" date="2007" name="Science">
        <title>Draft genome sequence of the sexually transmitted pathogen Trichomonas vaginalis.</title>
        <authorList>
            <person name="Carlton J.M."/>
            <person name="Hirt R.P."/>
            <person name="Silva J.C."/>
            <person name="Delcher A.L."/>
            <person name="Schatz M."/>
            <person name="Zhao Q."/>
            <person name="Wortman J.R."/>
            <person name="Bidwell S.L."/>
            <person name="Alsmark U.C.M."/>
            <person name="Besteiro S."/>
            <person name="Sicheritz-Ponten T."/>
            <person name="Noel C.J."/>
            <person name="Dacks J.B."/>
            <person name="Foster P.G."/>
            <person name="Simillion C."/>
            <person name="Van de Peer Y."/>
            <person name="Miranda-Saavedra D."/>
            <person name="Barton G.J."/>
            <person name="Westrop G.D."/>
            <person name="Mueller S."/>
            <person name="Dessi D."/>
            <person name="Fiori P.L."/>
            <person name="Ren Q."/>
            <person name="Paulsen I."/>
            <person name="Zhang H."/>
            <person name="Bastida-Corcuera F.D."/>
            <person name="Simoes-Barbosa A."/>
            <person name="Brown M.T."/>
            <person name="Hayes R.D."/>
            <person name="Mukherjee M."/>
            <person name="Okumura C.Y."/>
            <person name="Schneider R."/>
            <person name="Smith A.J."/>
            <person name="Vanacova S."/>
            <person name="Villalvazo M."/>
            <person name="Haas B.J."/>
            <person name="Pertea M."/>
            <person name="Feldblyum T.V."/>
            <person name="Utterback T.R."/>
            <person name="Shu C.L."/>
            <person name="Osoegawa K."/>
            <person name="de Jong P.J."/>
            <person name="Hrdy I."/>
            <person name="Horvathova L."/>
            <person name="Zubacova Z."/>
            <person name="Dolezal P."/>
            <person name="Malik S.B."/>
            <person name="Logsdon J.M. Jr."/>
            <person name="Henze K."/>
            <person name="Gupta A."/>
            <person name="Wang C.C."/>
            <person name="Dunne R.L."/>
            <person name="Upcroft J.A."/>
            <person name="Upcroft P."/>
            <person name="White O."/>
            <person name="Salzberg S.L."/>
            <person name="Tang P."/>
            <person name="Chiu C.-H."/>
            <person name="Lee Y.-S."/>
            <person name="Embley T.M."/>
            <person name="Coombs G.H."/>
            <person name="Mottram J.C."/>
            <person name="Tachezy J."/>
            <person name="Fraser-Liggett C.M."/>
            <person name="Johnson P.J."/>
        </authorList>
    </citation>
    <scope>NUCLEOTIDE SEQUENCE [LARGE SCALE GENOMIC DNA]</scope>
    <source>
        <strain evidence="3">G3</strain>
    </source>
</reference>
<keyword evidence="1" id="KW-0175">Coiled coil</keyword>
<keyword evidence="4" id="KW-1185">Reference proteome</keyword>
<evidence type="ECO:0000256" key="1">
    <source>
        <dbReference type="SAM" id="Coils"/>
    </source>
</evidence>
<dbReference type="Proteomes" id="UP000001542">
    <property type="component" value="Unassembled WGS sequence"/>
</dbReference>
<evidence type="ECO:0000256" key="2">
    <source>
        <dbReference type="SAM" id="MobiDB-lite"/>
    </source>
</evidence>
<dbReference type="InterPro" id="IPR027417">
    <property type="entry name" value="P-loop_NTPase"/>
</dbReference>
<organism evidence="3 4">
    <name type="scientific">Trichomonas vaginalis (strain ATCC PRA-98 / G3)</name>
    <dbReference type="NCBI Taxonomy" id="412133"/>
    <lineage>
        <taxon>Eukaryota</taxon>
        <taxon>Metamonada</taxon>
        <taxon>Parabasalia</taxon>
        <taxon>Trichomonadida</taxon>
        <taxon>Trichomonadidae</taxon>
        <taxon>Trichomonas</taxon>
    </lineage>
</organism>
<accession>A2G0M1</accession>
<feature type="compositionally biased region" description="Low complexity" evidence="2">
    <location>
        <begin position="14"/>
        <end position="24"/>
    </location>
</feature>
<dbReference type="InParanoid" id="A2G0M1"/>
<protein>
    <submittedName>
        <fullName evidence="3">Uncharacterized protein</fullName>
    </submittedName>
</protein>
<feature type="region of interest" description="Disordered" evidence="2">
    <location>
        <begin position="1"/>
        <end position="57"/>
    </location>
</feature>
<dbReference type="PANTHER" id="PTHR14919:SF0">
    <property type="entry name" value="SPERM FLAGELLAR PROTEIN 2"/>
    <property type="match status" value="1"/>
</dbReference>
<evidence type="ECO:0000313" key="4">
    <source>
        <dbReference type="Proteomes" id="UP000001542"/>
    </source>
</evidence>
<proteinExistence type="predicted"/>
<dbReference type="PANTHER" id="PTHR14919">
    <property type="entry name" value="KPL2-RELATED"/>
    <property type="match status" value="1"/>
</dbReference>
<dbReference type="EMBL" id="DS114213">
    <property type="protein sequence ID" value="EAX89293.1"/>
    <property type="molecule type" value="Genomic_DNA"/>
</dbReference>
<feature type="compositionally biased region" description="Pro residues" evidence="2">
    <location>
        <begin position="1"/>
        <end position="13"/>
    </location>
</feature>
<feature type="coiled-coil region" evidence="1">
    <location>
        <begin position="167"/>
        <end position="214"/>
    </location>
</feature>
<dbReference type="VEuPathDB" id="TrichDB:TVAG_482650"/>
<sequence>MAPPKLVKPPPPKSKGISKQPTKGKLLKGKGKIETPPPEEEIQPPPEPEKPPKPLWTTTIIPIPVLDAELHKELSAKRCEKEKEKHFEFCEETLYDILALAFETVNDPDPKSVRRARINFHSEGDFKVDRPQTTMSIVSSKGGDIPKTRSSYFNPPPPQKMYGIPYLQALQNLLKITTEDKMKYDENSEIEELLEKSFEQKTKYQQNLENIEKVNFPFVICIAGSQCSGKTTIAQYLQSFLKVQIVKFVQSSDNKLIANEKVHLITETDDKVNLQTLTTIHQNLEEGEGLVLINFPTNKSQIGQLEKIVLARGTKTVGGISAFIKIDITPEQTQELSNQRIFDKKSGQILGKSFYPPDFISSSYANEVELEDYPANIDPNSKSSSNLHNLEKSFKKVTQLLILGYLPFVTDLFKAVNELIAKIIENRQNIEVKPPVYKYENKKEFKYAKFCNDFFDNWNKVLLPKFGRELGSRYSDLSSMNKHITNVMSLTRDKFNLKINVKDEREEITDKFLKNEINQSKYFNEIWDLADSNRDKQNLLAEQIINAVGINATKALTNDDVENVFMSLMWRFQVIMHVINKYRSYLLEPSEEPPEIVDPQIEDVEECDLKRAAEIMYIDINGDGSIKIPEFLEQTNKKRPQAIICSPTRGPKIMAPGVNHSNKSKLAQHRLMTYSTVVKPLNYTKEQSSSGEWDVPTELNTILSKSTSNFRESAEESAEEETLFNNVAEFLHICTTKCNSESQKIEVQVLSTIFSQFVTEKNNIDHLVSQGKAILTKEFKDIVCKKHQQEMERFSEKFLRYQDNPRCPKPIFEYDHSTLSEHLKVLSDRAGGIPNPDYPMHLTKSKMENLVNESDKSKIYINLKELIETAQKAGFDDADCAELELIVRMTSNPEFIQVGPLKQIIGMQTPQPKLSQRPKTSLY</sequence>